<dbReference type="EMBL" id="JBFOLJ010000006">
    <property type="protein sequence ID" value="KAL2529723.1"/>
    <property type="molecule type" value="Genomic_DNA"/>
</dbReference>
<protein>
    <submittedName>
        <fullName evidence="1">Uncharacterized protein</fullName>
    </submittedName>
</protein>
<comment type="caution">
    <text evidence="1">The sequence shown here is derived from an EMBL/GenBank/DDBJ whole genome shotgun (WGS) entry which is preliminary data.</text>
</comment>
<proteinExistence type="predicted"/>
<gene>
    <name evidence="1" type="ORF">Fot_22324</name>
</gene>
<reference evidence="2" key="1">
    <citation type="submission" date="2024-07" db="EMBL/GenBank/DDBJ databases">
        <title>Two chromosome-level genome assemblies of Korean endemic species Abeliophyllum distichum and Forsythia ovata (Oleaceae).</title>
        <authorList>
            <person name="Jang H."/>
        </authorList>
    </citation>
    <scope>NUCLEOTIDE SEQUENCE [LARGE SCALE GENOMIC DNA]</scope>
</reference>
<dbReference type="AlphaFoldDB" id="A0ABD1UXE4"/>
<organism evidence="1 2">
    <name type="scientific">Forsythia ovata</name>
    <dbReference type="NCBI Taxonomy" id="205694"/>
    <lineage>
        <taxon>Eukaryota</taxon>
        <taxon>Viridiplantae</taxon>
        <taxon>Streptophyta</taxon>
        <taxon>Embryophyta</taxon>
        <taxon>Tracheophyta</taxon>
        <taxon>Spermatophyta</taxon>
        <taxon>Magnoliopsida</taxon>
        <taxon>eudicotyledons</taxon>
        <taxon>Gunneridae</taxon>
        <taxon>Pentapetalae</taxon>
        <taxon>asterids</taxon>
        <taxon>lamiids</taxon>
        <taxon>Lamiales</taxon>
        <taxon>Oleaceae</taxon>
        <taxon>Forsythieae</taxon>
        <taxon>Forsythia</taxon>
    </lineage>
</organism>
<evidence type="ECO:0000313" key="2">
    <source>
        <dbReference type="Proteomes" id="UP001604277"/>
    </source>
</evidence>
<evidence type="ECO:0000313" key="1">
    <source>
        <dbReference type="EMBL" id="KAL2529723.1"/>
    </source>
</evidence>
<keyword evidence="2" id="KW-1185">Reference proteome</keyword>
<dbReference type="Proteomes" id="UP001604277">
    <property type="component" value="Unassembled WGS sequence"/>
</dbReference>
<sequence>MEANLCSPVSYTSSSHTENCNNFMFNVYSYDTLFNFRHTTSRTSRVKAFVQLQNDCILVLLKLPTVLCANDSGARRDVWLSFPAKDFDSKFGQLDKTINLSSDTDASILQFH</sequence>
<name>A0ABD1UXE4_9LAMI</name>
<accession>A0ABD1UXE4</accession>